<dbReference type="Gene3D" id="1.10.246.10">
    <property type="match status" value="1"/>
</dbReference>
<feature type="domain" description="Albumin" evidence="6">
    <location>
        <begin position="134"/>
        <end position="249"/>
    </location>
</feature>
<dbReference type="GO" id="GO:0005737">
    <property type="term" value="C:cytoplasm"/>
    <property type="evidence" value="ECO:0007669"/>
    <property type="project" value="TreeGrafter"/>
</dbReference>
<feature type="region of interest" description="Disordered" evidence="5">
    <location>
        <begin position="1"/>
        <end position="78"/>
    </location>
</feature>
<evidence type="ECO:0000259" key="6">
    <source>
        <dbReference type="Pfam" id="PF00273"/>
    </source>
</evidence>
<dbReference type="PANTHER" id="PTHR11385:SF17">
    <property type="entry name" value="SERUM ALBUMIN ISOFORM X1"/>
    <property type="match status" value="1"/>
</dbReference>
<keyword evidence="3" id="KW-0677">Repeat</keyword>
<dbReference type="InterPro" id="IPR014760">
    <property type="entry name" value="Serum_albumin_N"/>
</dbReference>
<evidence type="ECO:0000256" key="1">
    <source>
        <dbReference type="ARBA" id="ARBA00004613"/>
    </source>
</evidence>
<dbReference type="AlphaFoldDB" id="A0AAD1WE87"/>
<keyword evidence="4" id="KW-1015">Disulfide bond</keyword>
<dbReference type="GO" id="GO:0072562">
    <property type="term" value="C:blood microparticle"/>
    <property type="evidence" value="ECO:0007669"/>
    <property type="project" value="TreeGrafter"/>
</dbReference>
<dbReference type="Proteomes" id="UP001295444">
    <property type="component" value="Chromosome 06"/>
</dbReference>
<reference evidence="7" key="1">
    <citation type="submission" date="2022-03" db="EMBL/GenBank/DDBJ databases">
        <authorList>
            <person name="Alioto T."/>
            <person name="Alioto T."/>
            <person name="Gomez Garrido J."/>
        </authorList>
    </citation>
    <scope>NUCLEOTIDE SEQUENCE</scope>
</reference>
<dbReference type="PANTHER" id="PTHR11385">
    <property type="entry name" value="SERUM ALBUMIN-RELATED"/>
    <property type="match status" value="1"/>
</dbReference>
<dbReference type="EMBL" id="OW240917">
    <property type="protein sequence ID" value="CAH2301429.1"/>
    <property type="molecule type" value="Genomic_DNA"/>
</dbReference>
<dbReference type="GO" id="GO:0036094">
    <property type="term" value="F:small molecule binding"/>
    <property type="evidence" value="ECO:0007669"/>
    <property type="project" value="TreeGrafter"/>
</dbReference>
<dbReference type="InterPro" id="IPR020858">
    <property type="entry name" value="Serum_albumin-like"/>
</dbReference>
<organism evidence="7 8">
    <name type="scientific">Pelobates cultripes</name>
    <name type="common">Western spadefoot toad</name>
    <dbReference type="NCBI Taxonomy" id="61616"/>
    <lineage>
        <taxon>Eukaryota</taxon>
        <taxon>Metazoa</taxon>
        <taxon>Chordata</taxon>
        <taxon>Craniata</taxon>
        <taxon>Vertebrata</taxon>
        <taxon>Euteleostomi</taxon>
        <taxon>Amphibia</taxon>
        <taxon>Batrachia</taxon>
        <taxon>Anura</taxon>
        <taxon>Pelobatoidea</taxon>
        <taxon>Pelobatidae</taxon>
        <taxon>Pelobates</taxon>
    </lineage>
</organism>
<keyword evidence="8" id="KW-1185">Reference proteome</keyword>
<dbReference type="Pfam" id="PF00273">
    <property type="entry name" value="Serum_albumin"/>
    <property type="match status" value="1"/>
</dbReference>
<evidence type="ECO:0000256" key="5">
    <source>
        <dbReference type="SAM" id="MobiDB-lite"/>
    </source>
</evidence>
<name>A0AAD1WE87_PELCU</name>
<proteinExistence type="predicted"/>
<protein>
    <submittedName>
        <fullName evidence="7">Vitamin D-binding</fullName>
    </submittedName>
</protein>
<comment type="subcellular location">
    <subcellularLocation>
        <location evidence="1">Secreted</location>
    </subcellularLocation>
</comment>
<evidence type="ECO:0000256" key="3">
    <source>
        <dbReference type="ARBA" id="ARBA00022737"/>
    </source>
</evidence>
<keyword evidence="2" id="KW-0964">Secreted</keyword>
<dbReference type="SUPFAM" id="SSF48552">
    <property type="entry name" value="Serum albumin-like"/>
    <property type="match status" value="2"/>
</dbReference>
<gene>
    <name evidence="7" type="ORF">PECUL_23A047773</name>
</gene>
<evidence type="ECO:0000313" key="8">
    <source>
        <dbReference type="Proteomes" id="UP001295444"/>
    </source>
</evidence>
<evidence type="ECO:0000256" key="4">
    <source>
        <dbReference type="ARBA" id="ARBA00023157"/>
    </source>
</evidence>
<dbReference type="PRINTS" id="PR00802">
    <property type="entry name" value="SERUMALBUMIN"/>
</dbReference>
<evidence type="ECO:0000256" key="2">
    <source>
        <dbReference type="ARBA" id="ARBA00022525"/>
    </source>
</evidence>
<sequence length="441" mass="49082">MEGGRKDEAGRALKKRPGPEAERMGPAGGAAPLPPQAGGGYHGHMVMISTEARAGRSPTLAKAPRNSPPADKGRWNTSTHEVDYLPLCGGFCMRPEGPRRLSAHGRTPRRACPLVTILDPASGFLGGSEKDVPDANSIFMQRACEDKLSLLKNQDIAACCAKKDPDTNKCFQEVQGGLSENMSERNKLIPYWKLCMLYITDQRTFVEQQIYKFSRQYRKCPSKLMSRIIITSTQLYTSCCKDAALFKCFIEMELHLQNTIQNLIKDSNIICKEYNNTGEVKTILWGIQYFTSLHPKGSMTQAVEFANSYEQLSSNCCNKTFWTADCFLDEMGRKVQGKVKVYLAYAAFGSALHNVVYSITTPLMENGTSKTSLDMDLTSTTLQWRRTLGPGTNRLQGANMTIGQCLKPYRLSTRHHSETLLYKGGKLLPSSFGVPNRNWSP</sequence>
<evidence type="ECO:0000313" key="7">
    <source>
        <dbReference type="EMBL" id="CAH2301429.1"/>
    </source>
</evidence>
<feature type="compositionally biased region" description="Basic and acidic residues" evidence="5">
    <location>
        <begin position="1"/>
        <end position="23"/>
    </location>
</feature>
<accession>A0AAD1WE87</accession>
<dbReference type="InterPro" id="IPR000264">
    <property type="entry name" value="ALB/AFP/VDB"/>
</dbReference>